<dbReference type="RefSeq" id="WP_168551917.1">
    <property type="nucleotide sequence ID" value="NZ_JAAWWL010000001.1"/>
</dbReference>
<dbReference type="InterPro" id="IPR007372">
    <property type="entry name" value="Lipid/polyisoprenoid-bd_YceI"/>
</dbReference>
<keyword evidence="3" id="KW-1185">Reference proteome</keyword>
<dbReference type="EMBL" id="JAAWWL010000001">
    <property type="protein sequence ID" value="NKI31767.1"/>
    <property type="molecule type" value="Genomic_DNA"/>
</dbReference>
<dbReference type="Proteomes" id="UP000718451">
    <property type="component" value="Unassembled WGS sequence"/>
</dbReference>
<dbReference type="Pfam" id="PF04264">
    <property type="entry name" value="YceI"/>
    <property type="match status" value="1"/>
</dbReference>
<dbReference type="Gene3D" id="2.40.128.110">
    <property type="entry name" value="Lipid/polyisoprenoid-binding, YceI-like"/>
    <property type="match status" value="1"/>
</dbReference>
<accession>A0ABX1GSM8</accession>
<evidence type="ECO:0000259" key="1">
    <source>
        <dbReference type="SMART" id="SM00867"/>
    </source>
</evidence>
<evidence type="ECO:0000313" key="3">
    <source>
        <dbReference type="Proteomes" id="UP000718451"/>
    </source>
</evidence>
<dbReference type="SMART" id="SM00867">
    <property type="entry name" value="YceI"/>
    <property type="match status" value="1"/>
</dbReference>
<organism evidence="2 3">
    <name type="scientific">Croceivirga thetidis</name>
    <dbReference type="NCBI Taxonomy" id="2721623"/>
    <lineage>
        <taxon>Bacteria</taxon>
        <taxon>Pseudomonadati</taxon>
        <taxon>Bacteroidota</taxon>
        <taxon>Flavobacteriia</taxon>
        <taxon>Flavobacteriales</taxon>
        <taxon>Flavobacteriaceae</taxon>
        <taxon>Croceivirga</taxon>
    </lineage>
</organism>
<dbReference type="PANTHER" id="PTHR34406:SF1">
    <property type="entry name" value="PROTEIN YCEI"/>
    <property type="match status" value="1"/>
</dbReference>
<dbReference type="InterPro" id="IPR036761">
    <property type="entry name" value="TTHA0802/YceI-like_sf"/>
</dbReference>
<sequence>MKTLIIFLVTTVTLFAQTENLTLIDHSVDWTGYGAIGGYSLNGTLNIKNASFELDQFGNPIKGEIVFDMTTMAHDNQQLIEHLKSEDFFYVRKHKTAIFTIEQISETHLIGQLTMRGVTNKISVPCNTKKSESGMIISGKTEIDRTKFGINYNSNSFFKNLGSQAIKDKFTVAFNLVLK</sequence>
<comment type="caution">
    <text evidence="2">The sequence shown here is derived from an EMBL/GenBank/DDBJ whole genome shotgun (WGS) entry which is preliminary data.</text>
</comment>
<reference evidence="2 3" key="1">
    <citation type="submission" date="2020-04" db="EMBL/GenBank/DDBJ databases">
        <authorList>
            <person name="Yoon J."/>
        </authorList>
    </citation>
    <scope>NUCLEOTIDE SEQUENCE [LARGE SCALE GENOMIC DNA]</scope>
    <source>
        <strain evidence="2 3">DJ-13</strain>
    </source>
</reference>
<name>A0ABX1GSM8_9FLAO</name>
<gene>
    <name evidence="2" type="ORF">HCU67_07395</name>
</gene>
<evidence type="ECO:0000313" key="2">
    <source>
        <dbReference type="EMBL" id="NKI31767.1"/>
    </source>
</evidence>
<protein>
    <submittedName>
        <fullName evidence="2">YceI family protein</fullName>
    </submittedName>
</protein>
<proteinExistence type="predicted"/>
<dbReference type="SUPFAM" id="SSF101874">
    <property type="entry name" value="YceI-like"/>
    <property type="match status" value="1"/>
</dbReference>
<dbReference type="PANTHER" id="PTHR34406">
    <property type="entry name" value="PROTEIN YCEI"/>
    <property type="match status" value="1"/>
</dbReference>
<feature type="domain" description="Lipid/polyisoprenoid-binding YceI-like" evidence="1">
    <location>
        <begin position="20"/>
        <end position="179"/>
    </location>
</feature>